<dbReference type="SUPFAM" id="SSF103481">
    <property type="entry name" value="Multidrug resistance efflux transporter EmrE"/>
    <property type="match status" value="2"/>
</dbReference>
<feature type="transmembrane region" description="Helical" evidence="6">
    <location>
        <begin position="45"/>
        <end position="65"/>
    </location>
</feature>
<evidence type="ECO:0000256" key="4">
    <source>
        <dbReference type="ARBA" id="ARBA00022989"/>
    </source>
</evidence>
<feature type="transmembrane region" description="Helical" evidence="6">
    <location>
        <begin position="279"/>
        <end position="295"/>
    </location>
</feature>
<dbReference type="Pfam" id="PF00892">
    <property type="entry name" value="EamA"/>
    <property type="match status" value="2"/>
</dbReference>
<evidence type="ECO:0000256" key="2">
    <source>
        <dbReference type="ARBA" id="ARBA00007362"/>
    </source>
</evidence>
<feature type="domain" description="EamA" evidence="7">
    <location>
        <begin position="19"/>
        <end position="148"/>
    </location>
</feature>
<feature type="transmembrane region" description="Helical" evidence="6">
    <location>
        <begin position="193"/>
        <end position="212"/>
    </location>
</feature>
<evidence type="ECO:0000313" key="9">
    <source>
        <dbReference type="Proteomes" id="UP000191905"/>
    </source>
</evidence>
<comment type="subcellular location">
    <subcellularLocation>
        <location evidence="1">Membrane</location>
        <topology evidence="1">Multi-pass membrane protein</topology>
    </subcellularLocation>
</comment>
<keyword evidence="3 6" id="KW-0812">Transmembrane</keyword>
<evidence type="ECO:0000256" key="5">
    <source>
        <dbReference type="ARBA" id="ARBA00023136"/>
    </source>
</evidence>
<proteinExistence type="inferred from homology"/>
<keyword evidence="9" id="KW-1185">Reference proteome</keyword>
<feature type="transmembrane region" description="Helical" evidence="6">
    <location>
        <begin position="160"/>
        <end position="181"/>
    </location>
</feature>
<evidence type="ECO:0000256" key="6">
    <source>
        <dbReference type="SAM" id="Phobius"/>
    </source>
</evidence>
<keyword evidence="4 6" id="KW-1133">Transmembrane helix</keyword>
<dbReference type="InterPro" id="IPR037185">
    <property type="entry name" value="EmrE-like"/>
</dbReference>
<dbReference type="STRING" id="1873176.BFN67_02215"/>
<reference evidence="8 9" key="1">
    <citation type="journal article" date="2016" name="Int. J. Syst. Evol. Microbiol.">
        <title>Pseudaminobacter manganicus sp. nov., isolated from sludge of a manganese mine.</title>
        <authorList>
            <person name="Li J."/>
            <person name="Huang J."/>
            <person name="Liao S."/>
            <person name="Wang G."/>
        </authorList>
    </citation>
    <scope>NUCLEOTIDE SEQUENCE [LARGE SCALE GENOMIC DNA]</scope>
    <source>
        <strain evidence="8 9">JH-7</strain>
    </source>
</reference>
<accession>A0A1V8RRJ5</accession>
<evidence type="ECO:0000256" key="3">
    <source>
        <dbReference type="ARBA" id="ARBA00022692"/>
    </source>
</evidence>
<protein>
    <submittedName>
        <fullName evidence="8">Transporter</fullName>
    </submittedName>
</protein>
<comment type="caution">
    <text evidence="8">The sequence shown here is derived from an EMBL/GenBank/DDBJ whole genome shotgun (WGS) entry which is preliminary data.</text>
</comment>
<evidence type="ECO:0000259" key="7">
    <source>
        <dbReference type="Pfam" id="PF00892"/>
    </source>
</evidence>
<dbReference type="Gene3D" id="1.10.3730.20">
    <property type="match status" value="1"/>
</dbReference>
<feature type="domain" description="EamA" evidence="7">
    <location>
        <begin position="161"/>
        <end position="296"/>
    </location>
</feature>
<comment type="similarity">
    <text evidence="2">Belongs to the EamA transporter family.</text>
</comment>
<feature type="transmembrane region" description="Helical" evidence="6">
    <location>
        <begin position="77"/>
        <end position="98"/>
    </location>
</feature>
<evidence type="ECO:0000313" key="8">
    <source>
        <dbReference type="EMBL" id="OQM75754.1"/>
    </source>
</evidence>
<sequence length="305" mass="32925">MSGTAAFERRDQVDVAAAGLMVGLTFSWGLNYVAAKLSYSGFDPVFLSIARSVIGGALVFLWCRWRGIALFKRDGTLIAGAAVGVLFGLEFLCLYIGLELTSVARSTLLVNAMPFWMLIGGHFLLGEHFTPRKLIGLILAFGGLLAVFSDKLGADGQVEWLGDALAVSAGILWAATNIVIKRSRLNTISAEKVLLYQLAGAAVVGFIVMPFSGPAIREVTSLTLFALGFQSIYIVAFTYVLWFWLLRRYPASGLASFAFLSPVFGVLCGALFLHEPLSLRVFLALALIAVGLVVVNRSPRRQIPV</sequence>
<keyword evidence="5 6" id="KW-0472">Membrane</keyword>
<evidence type="ECO:0000256" key="1">
    <source>
        <dbReference type="ARBA" id="ARBA00004141"/>
    </source>
</evidence>
<dbReference type="EMBL" id="MDET01000012">
    <property type="protein sequence ID" value="OQM75754.1"/>
    <property type="molecule type" value="Genomic_DNA"/>
</dbReference>
<feature type="transmembrane region" description="Helical" evidence="6">
    <location>
        <begin position="134"/>
        <end position="154"/>
    </location>
</feature>
<dbReference type="PANTHER" id="PTHR32322">
    <property type="entry name" value="INNER MEMBRANE TRANSPORTER"/>
    <property type="match status" value="1"/>
</dbReference>
<feature type="transmembrane region" description="Helical" evidence="6">
    <location>
        <begin position="104"/>
        <end position="125"/>
    </location>
</feature>
<feature type="transmembrane region" description="Helical" evidence="6">
    <location>
        <begin position="224"/>
        <end position="246"/>
    </location>
</feature>
<name>A0A1V8RRJ5_9HYPH</name>
<gene>
    <name evidence="8" type="ORF">BFN67_02215</name>
</gene>
<dbReference type="OrthoDB" id="184388at2"/>
<dbReference type="GO" id="GO:0016020">
    <property type="term" value="C:membrane"/>
    <property type="evidence" value="ECO:0007669"/>
    <property type="project" value="UniProtKB-SubCell"/>
</dbReference>
<dbReference type="AlphaFoldDB" id="A0A1V8RRJ5"/>
<feature type="transmembrane region" description="Helical" evidence="6">
    <location>
        <begin position="12"/>
        <end position="33"/>
    </location>
</feature>
<dbReference type="Proteomes" id="UP000191905">
    <property type="component" value="Unassembled WGS sequence"/>
</dbReference>
<feature type="transmembrane region" description="Helical" evidence="6">
    <location>
        <begin position="253"/>
        <end position="273"/>
    </location>
</feature>
<organism evidence="8 9">
    <name type="scientific">Manganibacter manganicus</name>
    <dbReference type="NCBI Taxonomy" id="1873176"/>
    <lineage>
        <taxon>Bacteria</taxon>
        <taxon>Pseudomonadati</taxon>
        <taxon>Pseudomonadota</taxon>
        <taxon>Alphaproteobacteria</taxon>
        <taxon>Hyphomicrobiales</taxon>
        <taxon>Phyllobacteriaceae</taxon>
        <taxon>Manganibacter</taxon>
    </lineage>
</organism>
<dbReference type="RefSeq" id="WP_080919304.1">
    <property type="nucleotide sequence ID" value="NZ_MDET01000012.1"/>
</dbReference>
<dbReference type="InterPro" id="IPR000620">
    <property type="entry name" value="EamA_dom"/>
</dbReference>
<dbReference type="InterPro" id="IPR050638">
    <property type="entry name" value="AA-Vitamin_Transporters"/>
</dbReference>
<dbReference type="PANTHER" id="PTHR32322:SF2">
    <property type="entry name" value="EAMA DOMAIN-CONTAINING PROTEIN"/>
    <property type="match status" value="1"/>
</dbReference>